<protein>
    <submittedName>
        <fullName evidence="1">Transposase</fullName>
    </submittedName>
</protein>
<organism evidence="1 2">
    <name type="scientific">Desulfobacter latus</name>
    <dbReference type="NCBI Taxonomy" id="2292"/>
    <lineage>
        <taxon>Bacteria</taxon>
        <taxon>Pseudomonadati</taxon>
        <taxon>Thermodesulfobacteriota</taxon>
        <taxon>Desulfobacteria</taxon>
        <taxon>Desulfobacterales</taxon>
        <taxon>Desulfobacteraceae</taxon>
        <taxon>Desulfobacter</taxon>
    </lineage>
</organism>
<dbReference type="RefSeq" id="WP_178368323.1">
    <property type="nucleotide sequence ID" value="NZ_JACADJ010000131.1"/>
</dbReference>
<dbReference type="EMBL" id="JACADJ010000131">
    <property type="protein sequence ID" value="NWH06878.1"/>
    <property type="molecule type" value="Genomic_DNA"/>
</dbReference>
<dbReference type="AlphaFoldDB" id="A0A850TDI0"/>
<reference evidence="1 2" key="1">
    <citation type="submission" date="2020-06" db="EMBL/GenBank/DDBJ databases">
        <title>High-quality draft genome of sulfate reducer Desulfobacter latus type strain AcrS2 isolated from marine sediment.</title>
        <authorList>
            <person name="Hoppe M."/>
            <person name="Larsen C.K."/>
            <person name="Marshall I.P.G."/>
            <person name="Schramm A."/>
            <person name="Marietou A.G."/>
        </authorList>
    </citation>
    <scope>NUCLEOTIDE SEQUENCE [LARGE SCALE GENOMIC DNA]</scope>
    <source>
        <strain evidence="1 2">AcRS2</strain>
    </source>
</reference>
<evidence type="ECO:0000313" key="2">
    <source>
        <dbReference type="Proteomes" id="UP000553343"/>
    </source>
</evidence>
<feature type="non-terminal residue" evidence="1">
    <location>
        <position position="205"/>
    </location>
</feature>
<keyword evidence="2" id="KW-1185">Reference proteome</keyword>
<accession>A0A850TDI0</accession>
<dbReference type="Proteomes" id="UP000553343">
    <property type="component" value="Unassembled WGS sequence"/>
</dbReference>
<proteinExistence type="predicted"/>
<comment type="caution">
    <text evidence="1">The sequence shown here is derived from an EMBL/GenBank/DDBJ whole genome shotgun (WGS) entry which is preliminary data.</text>
</comment>
<gene>
    <name evidence="1" type="ORF">HXW94_18165</name>
</gene>
<name>A0A850TDI0_9BACT</name>
<evidence type="ECO:0000313" key="1">
    <source>
        <dbReference type="EMBL" id="NWH06878.1"/>
    </source>
</evidence>
<sequence>MIRTSQININYANKNKIDQLDCFCKEAVRVINLYIDILWEQKEFNSKFVKDKVDTWLSARMQQCLGKQALEIVKSQRKKKNKTKPVFKRHSFNLDSRFVKIEQDVNSFDIWITLTSLGNRLKIVLPGKKHKHFNKFSGWKLKKSIRLRCVNGKYYVDVYFEKPPKNKKKFGKELGLDVGYKKLIATSDYKTYGHEMESVYEKISR</sequence>